<dbReference type="Pfam" id="PF02667">
    <property type="entry name" value="SCFA_trans"/>
    <property type="match status" value="1"/>
</dbReference>
<feature type="transmembrane region" description="Helical" evidence="1">
    <location>
        <begin position="103"/>
        <end position="130"/>
    </location>
</feature>
<dbReference type="PANTHER" id="PTHR41983:SF2">
    <property type="entry name" value="SHORT-CHAIN FATTY ACID TRANSPORTER-RELATED"/>
    <property type="match status" value="1"/>
</dbReference>
<sequence>MVKIVNSIAKFIEKYFPSPLSIALVLTIFSLLLAYFFTSSPTDENHFVNTLTHWQSGIWNSDLLVFAYQMMLILVLGHILVLSRPANLFLTKMTSFANSNSSAVVIVSCLTILVAYFNWGLGLIFGAILVRKIGEKAERENFRLNYPLLGASGYVGMLVWHGGLSGSAPLKAAEKGHLASFFSEKEISQMGSDFLPEVSTAQSLFSTPNLIVALALLIIVPLFLRSLSLKSVGKIKLPNLLQKQDSTDQGHLHTLDQKPYLAKIIGLLLLVAFWVAYGEEVLQLQLTPNSLNFFMLSLCFLLHHNLASFSDALAEAIQGASGILIQFPLYFGIMGVMKESGLVTEMASFFIQNSSEESLPIFTFISAGLVNIFVPSGGGQWAIQGPIVIEAALGKGVEIPKIIMAFAYGDQVTNMLQPFWALPLLAITKLKAKEIFPYTFALFLLASLVFIAALIFIY</sequence>
<evidence type="ECO:0000313" key="3">
    <source>
        <dbReference type="Proteomes" id="UP000643701"/>
    </source>
</evidence>
<feature type="transmembrane region" description="Helical" evidence="1">
    <location>
        <begin position="435"/>
        <end position="457"/>
    </location>
</feature>
<dbReference type="EMBL" id="JAANAS010000072">
    <property type="protein sequence ID" value="NGZ90509.1"/>
    <property type="molecule type" value="Genomic_DNA"/>
</dbReference>
<dbReference type="AlphaFoldDB" id="A0A967ALH8"/>
<name>A0A967ALH8_9FLAO</name>
<proteinExistence type="predicted"/>
<evidence type="ECO:0000256" key="1">
    <source>
        <dbReference type="SAM" id="Phobius"/>
    </source>
</evidence>
<feature type="transmembrane region" description="Helical" evidence="1">
    <location>
        <begin position="204"/>
        <end position="224"/>
    </location>
</feature>
<dbReference type="InterPro" id="IPR006160">
    <property type="entry name" value="SCFA_transpt_AtoE"/>
</dbReference>
<feature type="transmembrane region" description="Helical" evidence="1">
    <location>
        <begin position="260"/>
        <end position="277"/>
    </location>
</feature>
<keyword evidence="1" id="KW-1133">Transmembrane helix</keyword>
<keyword evidence="1" id="KW-0812">Transmembrane</keyword>
<keyword evidence="3" id="KW-1185">Reference proteome</keyword>
<feature type="transmembrane region" description="Helical" evidence="1">
    <location>
        <begin position="319"/>
        <end position="337"/>
    </location>
</feature>
<evidence type="ECO:0000313" key="2">
    <source>
        <dbReference type="EMBL" id="NGZ90509.1"/>
    </source>
</evidence>
<organism evidence="2 3">
    <name type="scientific">Psychroflexus maritimus</name>
    <dbReference type="NCBI Taxonomy" id="2714865"/>
    <lineage>
        <taxon>Bacteria</taxon>
        <taxon>Pseudomonadati</taxon>
        <taxon>Bacteroidota</taxon>
        <taxon>Flavobacteriia</taxon>
        <taxon>Flavobacteriales</taxon>
        <taxon>Flavobacteriaceae</taxon>
        <taxon>Psychroflexus</taxon>
    </lineage>
</organism>
<comment type="caution">
    <text evidence="2">The sequence shown here is derived from an EMBL/GenBank/DDBJ whole genome shotgun (WGS) entry which is preliminary data.</text>
</comment>
<reference evidence="2" key="1">
    <citation type="submission" date="2020-03" db="EMBL/GenBank/DDBJ databases">
        <title>Psychroflexus Maritimus sp. nov., isolate from marine sediment.</title>
        <authorList>
            <person name="Zhong Y.-L."/>
        </authorList>
    </citation>
    <scope>NUCLEOTIDE SEQUENCE</scope>
    <source>
        <strain evidence="2">C1</strain>
    </source>
</reference>
<accession>A0A967ALH8</accession>
<feature type="transmembrane region" description="Helical" evidence="1">
    <location>
        <begin position="20"/>
        <end position="37"/>
    </location>
</feature>
<feature type="transmembrane region" description="Helical" evidence="1">
    <location>
        <begin position="142"/>
        <end position="160"/>
    </location>
</feature>
<dbReference type="PANTHER" id="PTHR41983">
    <property type="entry name" value="SHORT-CHAIN FATTY ACID TRANSPORTER-RELATED"/>
    <property type="match status" value="1"/>
</dbReference>
<gene>
    <name evidence="2" type="ORF">G7034_09610</name>
</gene>
<dbReference type="Proteomes" id="UP000643701">
    <property type="component" value="Unassembled WGS sequence"/>
</dbReference>
<feature type="transmembrane region" description="Helical" evidence="1">
    <location>
        <begin position="63"/>
        <end position="83"/>
    </location>
</feature>
<keyword evidence="1" id="KW-0472">Membrane</keyword>
<dbReference type="RefSeq" id="WP_166400746.1">
    <property type="nucleotide sequence ID" value="NZ_JAANAS010000072.1"/>
</dbReference>
<dbReference type="GO" id="GO:0005886">
    <property type="term" value="C:plasma membrane"/>
    <property type="evidence" value="ECO:0007669"/>
    <property type="project" value="TreeGrafter"/>
</dbReference>
<protein>
    <submittedName>
        <fullName evidence="2">Short-chain fatty acid transporter</fullName>
    </submittedName>
</protein>